<dbReference type="STRING" id="2741.SAMN04489866_11037"/>
<dbReference type="PANTHER" id="PTHR11265:SF0">
    <property type="entry name" value="12S RRNA N4-METHYLCYTIDINE METHYLTRANSFERASE"/>
    <property type="match status" value="1"/>
</dbReference>
<dbReference type="Gene3D" id="1.10.150.170">
    <property type="entry name" value="Putative methyltransferase TM0872, insert domain"/>
    <property type="match status" value="1"/>
</dbReference>
<keyword evidence="8" id="KW-1185">Reference proteome</keyword>
<feature type="binding site" evidence="6">
    <location>
        <position position="100"/>
    </location>
    <ligand>
        <name>S-adenosyl-L-methionine</name>
        <dbReference type="ChEBI" id="CHEBI:59789"/>
    </ligand>
</feature>
<name>A0A1G6YPA2_PEPNI</name>
<dbReference type="OrthoDB" id="9806637at2"/>
<keyword evidence="2 6" id="KW-0698">rRNA processing</keyword>
<dbReference type="EC" id="2.1.1.199" evidence="6"/>
<evidence type="ECO:0000256" key="1">
    <source>
        <dbReference type="ARBA" id="ARBA00010396"/>
    </source>
</evidence>
<evidence type="ECO:0000256" key="4">
    <source>
        <dbReference type="ARBA" id="ARBA00022679"/>
    </source>
</evidence>
<accession>A0A1G6YPA2</accession>
<comment type="subcellular location">
    <subcellularLocation>
        <location evidence="6">Cytoplasm</location>
    </subcellularLocation>
</comment>
<dbReference type="PIRSF" id="PIRSF004486">
    <property type="entry name" value="MraW"/>
    <property type="match status" value="1"/>
</dbReference>
<dbReference type="RefSeq" id="WP_091792133.1">
    <property type="nucleotide sequence ID" value="NZ_FNAF01000010.1"/>
</dbReference>
<comment type="function">
    <text evidence="6">Specifically methylates the N4 position of cytidine in position 1402 (C1402) of 16S rRNA.</text>
</comment>
<feature type="binding site" evidence="6">
    <location>
        <position position="79"/>
    </location>
    <ligand>
        <name>S-adenosyl-L-methionine</name>
        <dbReference type="ChEBI" id="CHEBI:59789"/>
    </ligand>
</feature>
<evidence type="ECO:0000313" key="7">
    <source>
        <dbReference type="EMBL" id="SDD92228.1"/>
    </source>
</evidence>
<evidence type="ECO:0000256" key="6">
    <source>
        <dbReference type="HAMAP-Rule" id="MF_01007"/>
    </source>
</evidence>
<dbReference type="SUPFAM" id="SSF81799">
    <property type="entry name" value="Putative methyltransferase TM0872, insert domain"/>
    <property type="match status" value="1"/>
</dbReference>
<dbReference type="Pfam" id="PF01795">
    <property type="entry name" value="Methyltransf_5"/>
    <property type="match status" value="1"/>
</dbReference>
<dbReference type="GO" id="GO:0070475">
    <property type="term" value="P:rRNA base methylation"/>
    <property type="evidence" value="ECO:0007669"/>
    <property type="project" value="UniProtKB-UniRule"/>
</dbReference>
<dbReference type="InterPro" id="IPR029063">
    <property type="entry name" value="SAM-dependent_MTases_sf"/>
</dbReference>
<dbReference type="GO" id="GO:0005737">
    <property type="term" value="C:cytoplasm"/>
    <property type="evidence" value="ECO:0007669"/>
    <property type="project" value="UniProtKB-SubCell"/>
</dbReference>
<dbReference type="Proteomes" id="UP000198995">
    <property type="component" value="Unassembled WGS sequence"/>
</dbReference>
<evidence type="ECO:0000256" key="5">
    <source>
        <dbReference type="ARBA" id="ARBA00022691"/>
    </source>
</evidence>
<keyword evidence="5 6" id="KW-0949">S-adenosyl-L-methionine</keyword>
<reference evidence="7 8" key="1">
    <citation type="submission" date="2016-10" db="EMBL/GenBank/DDBJ databases">
        <authorList>
            <person name="de Groot N.N."/>
        </authorList>
    </citation>
    <scope>NUCLEOTIDE SEQUENCE [LARGE SCALE GENOMIC DNA]</scope>
    <source>
        <strain evidence="7 8">DSM 20475</strain>
    </source>
</reference>
<keyword evidence="6" id="KW-0963">Cytoplasm</keyword>
<evidence type="ECO:0000256" key="2">
    <source>
        <dbReference type="ARBA" id="ARBA00022552"/>
    </source>
</evidence>
<dbReference type="PANTHER" id="PTHR11265">
    <property type="entry name" value="S-ADENOSYL-METHYLTRANSFERASE MRAW"/>
    <property type="match status" value="1"/>
</dbReference>
<comment type="catalytic activity">
    <reaction evidence="6">
        <text>cytidine(1402) in 16S rRNA + S-adenosyl-L-methionine = N(4)-methylcytidine(1402) in 16S rRNA + S-adenosyl-L-homocysteine + H(+)</text>
        <dbReference type="Rhea" id="RHEA:42928"/>
        <dbReference type="Rhea" id="RHEA-COMP:10286"/>
        <dbReference type="Rhea" id="RHEA-COMP:10287"/>
        <dbReference type="ChEBI" id="CHEBI:15378"/>
        <dbReference type="ChEBI" id="CHEBI:57856"/>
        <dbReference type="ChEBI" id="CHEBI:59789"/>
        <dbReference type="ChEBI" id="CHEBI:74506"/>
        <dbReference type="ChEBI" id="CHEBI:82748"/>
        <dbReference type="EC" id="2.1.1.199"/>
    </reaction>
</comment>
<gene>
    <name evidence="6" type="primary">rsmH</name>
    <name evidence="7" type="ORF">SAMN04489866_11037</name>
</gene>
<dbReference type="Gene3D" id="3.40.50.150">
    <property type="entry name" value="Vaccinia Virus protein VP39"/>
    <property type="match status" value="1"/>
</dbReference>
<dbReference type="SUPFAM" id="SSF53335">
    <property type="entry name" value="S-adenosyl-L-methionine-dependent methyltransferases"/>
    <property type="match status" value="1"/>
</dbReference>
<feature type="binding site" evidence="6">
    <location>
        <position position="107"/>
    </location>
    <ligand>
        <name>S-adenosyl-L-methionine</name>
        <dbReference type="ChEBI" id="CHEBI:59789"/>
    </ligand>
</feature>
<organism evidence="7 8">
    <name type="scientific">Peptococcus niger</name>
    <dbReference type="NCBI Taxonomy" id="2741"/>
    <lineage>
        <taxon>Bacteria</taxon>
        <taxon>Bacillati</taxon>
        <taxon>Bacillota</taxon>
        <taxon>Clostridia</taxon>
        <taxon>Eubacteriales</taxon>
        <taxon>Peptococcaceae</taxon>
        <taxon>Peptococcus</taxon>
    </lineage>
</organism>
<keyword evidence="4 6" id="KW-0808">Transferase</keyword>
<proteinExistence type="inferred from homology"/>
<dbReference type="HAMAP" id="MF_01007">
    <property type="entry name" value="16SrRNA_methyltr_H"/>
    <property type="match status" value="1"/>
</dbReference>
<keyword evidence="3 6" id="KW-0489">Methyltransferase</keyword>
<dbReference type="EMBL" id="FNAF01000010">
    <property type="protein sequence ID" value="SDD92228.1"/>
    <property type="molecule type" value="Genomic_DNA"/>
</dbReference>
<dbReference type="AlphaFoldDB" id="A0A1G6YPA2"/>
<feature type="binding site" evidence="6">
    <location>
        <begin position="32"/>
        <end position="34"/>
    </location>
    <ligand>
        <name>S-adenosyl-L-methionine</name>
        <dbReference type="ChEBI" id="CHEBI:59789"/>
    </ligand>
</feature>
<dbReference type="InterPro" id="IPR023397">
    <property type="entry name" value="SAM-dep_MeTrfase_MraW_recog"/>
</dbReference>
<sequence length="311" mass="34091">MFQHIPVLADEVISYLAVQPGGKYADGTLGGGGHARLLLEASAPDGQLIGTDRDEIALAAARENLAEYGSRLLSFHANYTELAGFIKTHYADGADGILLDIGVSSPQIDTPSRGFSYMHDAPLDMRMDQTCGQSAKDLINTLPQADLRRIIQEYGEEKWAARIADIICERRALAPIESTFQLVDVIERAIPKGAREKDTHVAKRTFQAFRIATNDELGALEKAIDDLVGALKTSGRLAIITFHSLEDRIVKNKFKYLAASCICPPKLPVCTCDKVSEVRIITRKPVTAGQHELKNNRRAASAKLRVVEKII</sequence>
<feature type="binding site" evidence="6">
    <location>
        <position position="52"/>
    </location>
    <ligand>
        <name>S-adenosyl-L-methionine</name>
        <dbReference type="ChEBI" id="CHEBI:59789"/>
    </ligand>
</feature>
<dbReference type="GO" id="GO:0071424">
    <property type="term" value="F:rRNA (cytosine-N4-)-methyltransferase activity"/>
    <property type="evidence" value="ECO:0007669"/>
    <property type="project" value="UniProtKB-UniRule"/>
</dbReference>
<protein>
    <recommendedName>
        <fullName evidence="6">Ribosomal RNA small subunit methyltransferase H</fullName>
        <ecNumber evidence="6">2.1.1.199</ecNumber>
    </recommendedName>
    <alternativeName>
        <fullName evidence="6">16S rRNA m(4)C1402 methyltransferase</fullName>
    </alternativeName>
    <alternativeName>
        <fullName evidence="6">rRNA (cytosine-N(4)-)-methyltransferase RsmH</fullName>
    </alternativeName>
</protein>
<evidence type="ECO:0000313" key="8">
    <source>
        <dbReference type="Proteomes" id="UP000198995"/>
    </source>
</evidence>
<comment type="similarity">
    <text evidence="1 6">Belongs to the methyltransferase superfamily. RsmH family.</text>
</comment>
<dbReference type="NCBIfam" id="TIGR00006">
    <property type="entry name" value="16S rRNA (cytosine(1402)-N(4))-methyltransferase RsmH"/>
    <property type="match status" value="1"/>
</dbReference>
<evidence type="ECO:0000256" key="3">
    <source>
        <dbReference type="ARBA" id="ARBA00022603"/>
    </source>
</evidence>
<dbReference type="InterPro" id="IPR002903">
    <property type="entry name" value="RsmH"/>
</dbReference>